<sequence length="274" mass="31300">MLEAFQRDGYLVMPSVFDSDEVRRMGEEADFILELVINSSLCNDRQSGRLDIRQTASRQMIVRKIQPIIDLSLVLAEFSNDARLLGPMEQFMGDTPVLMEEKLNYKQPVSDGYDFRVPPDDDRFPIHNDWAYYKMNGYPSSIISSALTIDESHHDNGPIQVFPGSHRQHVEHDRVRNGLEVPEGTVYPDDAVPIHAPAGSVMFFHSQLIHTSTPNTSNGSRRVMIYSHYPAASDMGIDVRNGPIRLRESPWEWEYRRQRDAGRYVDAFRVDATG</sequence>
<dbReference type="GO" id="GO:0046872">
    <property type="term" value="F:metal ion binding"/>
    <property type="evidence" value="ECO:0007669"/>
    <property type="project" value="UniProtKB-ARBA"/>
</dbReference>
<gene>
    <name evidence="1" type="ORF">METZ01_LOCUS41283</name>
</gene>
<dbReference type="InterPro" id="IPR008775">
    <property type="entry name" value="Phytyl_CoA_dOase-like"/>
</dbReference>
<dbReference type="EMBL" id="UINC01001770">
    <property type="protein sequence ID" value="SUZ88429.1"/>
    <property type="molecule type" value="Genomic_DNA"/>
</dbReference>
<dbReference type="PANTHER" id="PTHR20883">
    <property type="entry name" value="PHYTANOYL-COA DIOXYGENASE DOMAIN CONTAINING 1"/>
    <property type="match status" value="1"/>
</dbReference>
<accession>A0A381RC40</accession>
<name>A0A381RC40_9ZZZZ</name>
<dbReference type="GO" id="GO:0016491">
    <property type="term" value="F:oxidoreductase activity"/>
    <property type="evidence" value="ECO:0007669"/>
    <property type="project" value="UniProtKB-ARBA"/>
</dbReference>
<protein>
    <recommendedName>
        <fullName evidence="2">Fe2OG dioxygenase domain-containing protein</fullName>
    </recommendedName>
</protein>
<dbReference type="Gene3D" id="2.60.120.620">
    <property type="entry name" value="q2cbj1_9rhob like domain"/>
    <property type="match status" value="1"/>
</dbReference>
<dbReference type="AlphaFoldDB" id="A0A381RC40"/>
<organism evidence="1">
    <name type="scientific">marine metagenome</name>
    <dbReference type="NCBI Taxonomy" id="408172"/>
    <lineage>
        <taxon>unclassified sequences</taxon>
        <taxon>metagenomes</taxon>
        <taxon>ecological metagenomes</taxon>
    </lineage>
</organism>
<evidence type="ECO:0000313" key="1">
    <source>
        <dbReference type="EMBL" id="SUZ88429.1"/>
    </source>
</evidence>
<reference evidence="1" key="1">
    <citation type="submission" date="2018-05" db="EMBL/GenBank/DDBJ databases">
        <authorList>
            <person name="Lanie J.A."/>
            <person name="Ng W.-L."/>
            <person name="Kazmierczak K.M."/>
            <person name="Andrzejewski T.M."/>
            <person name="Davidsen T.M."/>
            <person name="Wayne K.J."/>
            <person name="Tettelin H."/>
            <person name="Glass J.I."/>
            <person name="Rusch D."/>
            <person name="Podicherti R."/>
            <person name="Tsui H.-C.T."/>
            <person name="Winkler M.E."/>
        </authorList>
    </citation>
    <scope>NUCLEOTIDE SEQUENCE</scope>
</reference>
<dbReference type="Pfam" id="PF05721">
    <property type="entry name" value="PhyH"/>
    <property type="match status" value="1"/>
</dbReference>
<dbReference type="SUPFAM" id="SSF51197">
    <property type="entry name" value="Clavaminate synthase-like"/>
    <property type="match status" value="1"/>
</dbReference>
<evidence type="ECO:0008006" key="2">
    <source>
        <dbReference type="Google" id="ProtNLM"/>
    </source>
</evidence>
<proteinExistence type="predicted"/>
<dbReference type="PANTHER" id="PTHR20883:SF48">
    <property type="entry name" value="ECTOINE DIOXYGENASE"/>
    <property type="match status" value="1"/>
</dbReference>